<accession>A0A2P2QEP8</accession>
<sequence>MGSVVRRLSPPPAAEEVDPMAPPMSVVEFGCGISGFLCKRPDLGQTAESKPH</sequence>
<reference evidence="2" key="1">
    <citation type="submission" date="2018-02" db="EMBL/GenBank/DDBJ databases">
        <title>Rhizophora mucronata_Transcriptome.</title>
        <authorList>
            <person name="Meera S.P."/>
            <person name="Sreeshan A."/>
            <person name="Augustine A."/>
        </authorList>
    </citation>
    <scope>NUCLEOTIDE SEQUENCE</scope>
    <source>
        <tissue evidence="2">Leaf</tissue>
    </source>
</reference>
<evidence type="ECO:0000256" key="1">
    <source>
        <dbReference type="SAM" id="MobiDB-lite"/>
    </source>
</evidence>
<name>A0A2P2QEP8_RHIMU</name>
<proteinExistence type="predicted"/>
<feature type="region of interest" description="Disordered" evidence="1">
    <location>
        <begin position="1"/>
        <end position="21"/>
    </location>
</feature>
<dbReference type="AlphaFoldDB" id="A0A2P2QEP8"/>
<evidence type="ECO:0000313" key="2">
    <source>
        <dbReference type="EMBL" id="MBX65483.1"/>
    </source>
</evidence>
<organism evidence="2">
    <name type="scientific">Rhizophora mucronata</name>
    <name type="common">Asiatic mangrove</name>
    <dbReference type="NCBI Taxonomy" id="61149"/>
    <lineage>
        <taxon>Eukaryota</taxon>
        <taxon>Viridiplantae</taxon>
        <taxon>Streptophyta</taxon>
        <taxon>Embryophyta</taxon>
        <taxon>Tracheophyta</taxon>
        <taxon>Spermatophyta</taxon>
        <taxon>Magnoliopsida</taxon>
        <taxon>eudicotyledons</taxon>
        <taxon>Gunneridae</taxon>
        <taxon>Pentapetalae</taxon>
        <taxon>rosids</taxon>
        <taxon>fabids</taxon>
        <taxon>Malpighiales</taxon>
        <taxon>Rhizophoraceae</taxon>
        <taxon>Rhizophora</taxon>
    </lineage>
</organism>
<dbReference type="EMBL" id="GGEC01084999">
    <property type="protein sequence ID" value="MBX65483.1"/>
    <property type="molecule type" value="Transcribed_RNA"/>
</dbReference>
<protein>
    <submittedName>
        <fullName evidence="2">Uncharacterized protein</fullName>
    </submittedName>
</protein>